<dbReference type="Proteomes" id="UP000630353">
    <property type="component" value="Unassembled WGS sequence"/>
</dbReference>
<dbReference type="EMBL" id="BMZS01000012">
    <property type="protein sequence ID" value="GHD60613.1"/>
    <property type="molecule type" value="Genomic_DNA"/>
</dbReference>
<evidence type="ECO:0000313" key="2">
    <source>
        <dbReference type="EMBL" id="GHD60613.1"/>
    </source>
</evidence>
<dbReference type="InterPro" id="IPR007709">
    <property type="entry name" value="N-FG_amidohydro"/>
</dbReference>
<reference evidence="2" key="2">
    <citation type="submission" date="2020-09" db="EMBL/GenBank/DDBJ databases">
        <authorList>
            <person name="Sun Q."/>
            <person name="Kim S."/>
        </authorList>
    </citation>
    <scope>NUCLEOTIDE SEQUENCE</scope>
    <source>
        <strain evidence="2">KCTC 42651</strain>
    </source>
</reference>
<sequence length="286" mass="31800">MASHEIPNVLRRTDPVGSPAPLVLDSPHTGLLFPPDFRPSIPMAQCERVADWYVEELFGAGPEHGAILIEALFRRAYIDPNRSERDLDLSMVESGWPDPVDTTEKTARGASLVWKVIDGETAIYDRPLTIDEVRHRIATYWRPYHEALKAALDETFERFGTVFHIDCHSMPEFGDARWGDGGERRADFIVGTRDGTTASPAFTELVVESLRASGYSVAVNEKFKGVELIRRYSNPSAGRESLQIEVNRGIYMDEAAIRRSERFGATKAAITRMIAAVAAHARSIAG</sequence>
<dbReference type="GO" id="GO:0016787">
    <property type="term" value="F:hydrolase activity"/>
    <property type="evidence" value="ECO:0007669"/>
    <property type="project" value="UniProtKB-KW"/>
</dbReference>
<protein>
    <submittedName>
        <fullName evidence="2">Hydrolase</fullName>
    </submittedName>
</protein>
<dbReference type="RefSeq" id="WP_189994218.1">
    <property type="nucleotide sequence ID" value="NZ_BMZS01000012.1"/>
</dbReference>
<reference evidence="2" key="1">
    <citation type="journal article" date="2014" name="Int. J. Syst. Evol. Microbiol.">
        <title>Complete genome sequence of Corynebacterium casei LMG S-19264T (=DSM 44701T), isolated from a smear-ripened cheese.</title>
        <authorList>
            <consortium name="US DOE Joint Genome Institute (JGI-PGF)"/>
            <person name="Walter F."/>
            <person name="Albersmeier A."/>
            <person name="Kalinowski J."/>
            <person name="Ruckert C."/>
        </authorList>
    </citation>
    <scope>NUCLEOTIDE SEQUENCE</scope>
    <source>
        <strain evidence="2">KCTC 42651</strain>
    </source>
</reference>
<dbReference type="Gene3D" id="3.40.630.40">
    <property type="entry name" value="Zn-dependent exopeptidases"/>
    <property type="match status" value="1"/>
</dbReference>
<dbReference type="Pfam" id="PF05013">
    <property type="entry name" value="FGase"/>
    <property type="match status" value="1"/>
</dbReference>
<dbReference type="SUPFAM" id="SSF53187">
    <property type="entry name" value="Zn-dependent exopeptidases"/>
    <property type="match status" value="1"/>
</dbReference>
<accession>A0A918XX84</accession>
<comment type="caution">
    <text evidence="2">The sequence shown here is derived from an EMBL/GenBank/DDBJ whole genome shotgun (WGS) entry which is preliminary data.</text>
</comment>
<gene>
    <name evidence="2" type="ORF">GCM10017083_46740</name>
</gene>
<feature type="region of interest" description="Disordered" evidence="1">
    <location>
        <begin position="1"/>
        <end position="20"/>
    </location>
</feature>
<name>A0A918XX84_9PROT</name>
<evidence type="ECO:0000313" key="3">
    <source>
        <dbReference type="Proteomes" id="UP000630353"/>
    </source>
</evidence>
<keyword evidence="2" id="KW-0378">Hydrolase</keyword>
<evidence type="ECO:0000256" key="1">
    <source>
        <dbReference type="SAM" id="MobiDB-lite"/>
    </source>
</evidence>
<keyword evidence="3" id="KW-1185">Reference proteome</keyword>
<organism evidence="2 3">
    <name type="scientific">Thalassobaculum fulvum</name>
    <dbReference type="NCBI Taxonomy" id="1633335"/>
    <lineage>
        <taxon>Bacteria</taxon>
        <taxon>Pseudomonadati</taxon>
        <taxon>Pseudomonadota</taxon>
        <taxon>Alphaproteobacteria</taxon>
        <taxon>Rhodospirillales</taxon>
        <taxon>Thalassobaculaceae</taxon>
        <taxon>Thalassobaculum</taxon>
    </lineage>
</organism>
<proteinExistence type="predicted"/>
<dbReference type="AlphaFoldDB" id="A0A918XX84"/>